<dbReference type="AlphaFoldDB" id="A0AAJ1U4S3"/>
<name>A0AAJ1U4S3_9ACTN</name>
<comment type="caution">
    <text evidence="2">The sequence shown here is derived from an EMBL/GenBank/DDBJ whole genome shotgun (WGS) entry which is preliminary data.</text>
</comment>
<sequence length="229" mass="24256">MTTDPSQLRISDADRHKVAELLQGAAGEGRLETDELEERLEATYAAKVYADLVPIVADIPGEAPTSPGTPVVPYGVSGAPTRPAPVSFEKAAAGSAVPVVHYPSSVAIMGGVERKGVWEIGATHSVFTLMGGAEIDLREARFAQREVTIHANTCMGGVEITVNAWTHVIVDGVGIMGGFAQDRDRVEAQLDQNSPIVRVKGVALMGGVSVVRKPMPGERKRKRKPLGGR</sequence>
<dbReference type="Proteomes" id="UP001239215">
    <property type="component" value="Unassembled WGS sequence"/>
</dbReference>
<dbReference type="Pfam" id="PF08044">
    <property type="entry name" value="DUF1707"/>
    <property type="match status" value="1"/>
</dbReference>
<accession>A0AAJ1U4S3</accession>
<organism evidence="2 3">
    <name type="scientific">Nocardioides zeae</name>
    <dbReference type="NCBI Taxonomy" id="1457234"/>
    <lineage>
        <taxon>Bacteria</taxon>
        <taxon>Bacillati</taxon>
        <taxon>Actinomycetota</taxon>
        <taxon>Actinomycetes</taxon>
        <taxon>Propionibacteriales</taxon>
        <taxon>Nocardioidaceae</taxon>
        <taxon>Nocardioides</taxon>
    </lineage>
</organism>
<dbReference type="InterPro" id="IPR012551">
    <property type="entry name" value="DUF1707_SHOCT-like"/>
</dbReference>
<proteinExistence type="predicted"/>
<evidence type="ECO:0000313" key="2">
    <source>
        <dbReference type="EMBL" id="MDQ1104501.1"/>
    </source>
</evidence>
<dbReference type="PANTHER" id="PTHR40763:SF4">
    <property type="entry name" value="DUF1707 DOMAIN-CONTAINING PROTEIN"/>
    <property type="match status" value="1"/>
</dbReference>
<dbReference type="PANTHER" id="PTHR40763">
    <property type="entry name" value="MEMBRANE PROTEIN-RELATED"/>
    <property type="match status" value="1"/>
</dbReference>
<evidence type="ECO:0000259" key="1">
    <source>
        <dbReference type="Pfam" id="PF08044"/>
    </source>
</evidence>
<dbReference type="RefSeq" id="WP_307199897.1">
    <property type="nucleotide sequence ID" value="NZ_JAUTAN010000001.1"/>
</dbReference>
<dbReference type="EMBL" id="JAUTAN010000001">
    <property type="protein sequence ID" value="MDQ1104501.1"/>
    <property type="molecule type" value="Genomic_DNA"/>
</dbReference>
<feature type="domain" description="DUF1707" evidence="1">
    <location>
        <begin position="8"/>
        <end position="60"/>
    </location>
</feature>
<protein>
    <recommendedName>
        <fullName evidence="1">DUF1707 domain-containing protein</fullName>
    </recommendedName>
</protein>
<evidence type="ECO:0000313" key="3">
    <source>
        <dbReference type="Proteomes" id="UP001239215"/>
    </source>
</evidence>
<gene>
    <name evidence="2" type="ORF">QE405_001785</name>
</gene>
<reference evidence="2" key="1">
    <citation type="submission" date="2023-07" db="EMBL/GenBank/DDBJ databases">
        <title>Functional and genomic diversity of the sorghum phyllosphere microbiome.</title>
        <authorList>
            <person name="Shade A."/>
        </authorList>
    </citation>
    <scope>NUCLEOTIDE SEQUENCE</scope>
    <source>
        <strain evidence="2">SORGH_AS_1067</strain>
    </source>
</reference>